<proteinExistence type="predicted"/>
<name>A0A2Z7D8T7_9LAMI</name>
<dbReference type="Proteomes" id="UP000250235">
    <property type="component" value="Unassembled WGS sequence"/>
</dbReference>
<organism evidence="1 2">
    <name type="scientific">Dorcoceras hygrometricum</name>
    <dbReference type="NCBI Taxonomy" id="472368"/>
    <lineage>
        <taxon>Eukaryota</taxon>
        <taxon>Viridiplantae</taxon>
        <taxon>Streptophyta</taxon>
        <taxon>Embryophyta</taxon>
        <taxon>Tracheophyta</taxon>
        <taxon>Spermatophyta</taxon>
        <taxon>Magnoliopsida</taxon>
        <taxon>eudicotyledons</taxon>
        <taxon>Gunneridae</taxon>
        <taxon>Pentapetalae</taxon>
        <taxon>asterids</taxon>
        <taxon>lamiids</taxon>
        <taxon>Lamiales</taxon>
        <taxon>Gesneriaceae</taxon>
        <taxon>Didymocarpoideae</taxon>
        <taxon>Trichosporeae</taxon>
        <taxon>Loxocarpinae</taxon>
        <taxon>Dorcoceras</taxon>
    </lineage>
</organism>
<gene>
    <name evidence="1" type="ORF">F511_28097</name>
</gene>
<accession>A0A2Z7D8T7</accession>
<sequence>MQLMKWSMSTESCLTFEEIKAENNGLKNSSTEPSTDQLGESDSLQIELSKLKIENDLLRTKSCELSSENERLNHVMSSWTKSSVSLRKLHETQKPLDDKSGLGFSFDERSSEKTCTQSDLDGTVYKLS</sequence>
<reference evidence="1 2" key="1">
    <citation type="journal article" date="2015" name="Proc. Natl. Acad. Sci. U.S.A.">
        <title>The resurrection genome of Boea hygrometrica: A blueprint for survival of dehydration.</title>
        <authorList>
            <person name="Xiao L."/>
            <person name="Yang G."/>
            <person name="Zhang L."/>
            <person name="Yang X."/>
            <person name="Zhao S."/>
            <person name="Ji Z."/>
            <person name="Zhou Q."/>
            <person name="Hu M."/>
            <person name="Wang Y."/>
            <person name="Chen M."/>
            <person name="Xu Y."/>
            <person name="Jin H."/>
            <person name="Xiao X."/>
            <person name="Hu G."/>
            <person name="Bao F."/>
            <person name="Hu Y."/>
            <person name="Wan P."/>
            <person name="Li L."/>
            <person name="Deng X."/>
            <person name="Kuang T."/>
            <person name="Xiang C."/>
            <person name="Zhu J.K."/>
            <person name="Oliver M.J."/>
            <person name="He Y."/>
        </authorList>
    </citation>
    <scope>NUCLEOTIDE SEQUENCE [LARGE SCALE GENOMIC DNA]</scope>
    <source>
        <strain evidence="2">cv. XS01</strain>
    </source>
</reference>
<dbReference type="EMBL" id="KQ990106">
    <property type="protein sequence ID" value="KZV53658.1"/>
    <property type="molecule type" value="Genomic_DNA"/>
</dbReference>
<dbReference type="AlphaFoldDB" id="A0A2Z7D8T7"/>
<evidence type="ECO:0000313" key="1">
    <source>
        <dbReference type="EMBL" id="KZV53658.1"/>
    </source>
</evidence>
<protein>
    <submittedName>
        <fullName evidence="1">Uncharacterized protein</fullName>
    </submittedName>
</protein>
<evidence type="ECO:0000313" key="2">
    <source>
        <dbReference type="Proteomes" id="UP000250235"/>
    </source>
</evidence>
<keyword evidence="2" id="KW-1185">Reference proteome</keyword>